<dbReference type="EC" id="2.7.13.3" evidence="2"/>
<keyword evidence="3" id="KW-0597">Phosphoprotein</keyword>
<dbReference type="Pfam" id="PF07568">
    <property type="entry name" value="HisKA_2"/>
    <property type="match status" value="1"/>
</dbReference>
<dbReference type="RefSeq" id="WP_377022115.1">
    <property type="nucleotide sequence ID" value="NZ_JBHLTS010000020.1"/>
</dbReference>
<evidence type="ECO:0000256" key="7">
    <source>
        <dbReference type="ARBA" id="ARBA00022840"/>
    </source>
</evidence>
<evidence type="ECO:0000256" key="3">
    <source>
        <dbReference type="ARBA" id="ARBA00022553"/>
    </source>
</evidence>
<organism evidence="10 11">
    <name type="scientific">Mucilaginibacter angelicae</name>
    <dbReference type="NCBI Taxonomy" id="869718"/>
    <lineage>
        <taxon>Bacteria</taxon>
        <taxon>Pseudomonadati</taxon>
        <taxon>Bacteroidota</taxon>
        <taxon>Sphingobacteriia</taxon>
        <taxon>Sphingobacteriales</taxon>
        <taxon>Sphingobacteriaceae</taxon>
        <taxon>Mucilaginibacter</taxon>
    </lineage>
</organism>
<dbReference type="InterPro" id="IPR011495">
    <property type="entry name" value="Sig_transdc_His_kin_sub2_dim/P"/>
</dbReference>
<dbReference type="EMBL" id="JBHLTS010000020">
    <property type="protein sequence ID" value="MFC0514262.1"/>
    <property type="molecule type" value="Genomic_DNA"/>
</dbReference>
<evidence type="ECO:0000313" key="11">
    <source>
        <dbReference type="Proteomes" id="UP001589828"/>
    </source>
</evidence>
<evidence type="ECO:0000256" key="2">
    <source>
        <dbReference type="ARBA" id="ARBA00012438"/>
    </source>
</evidence>
<evidence type="ECO:0000256" key="5">
    <source>
        <dbReference type="ARBA" id="ARBA00022741"/>
    </source>
</evidence>
<keyword evidence="6 10" id="KW-0418">Kinase</keyword>
<comment type="caution">
    <text evidence="10">The sequence shown here is derived from an EMBL/GenBank/DDBJ whole genome shotgun (WGS) entry which is preliminary data.</text>
</comment>
<dbReference type="PROSITE" id="PS50005">
    <property type="entry name" value="TPR"/>
    <property type="match status" value="1"/>
</dbReference>
<dbReference type="Gene3D" id="1.25.40.10">
    <property type="entry name" value="Tetratricopeptide repeat domain"/>
    <property type="match status" value="2"/>
</dbReference>
<proteinExistence type="predicted"/>
<sequence length="704" mass="80121">MEVSLLKEIKSQSESERKVQSLLNLGSIYYYKPLNRIQALEKCLIYARQAKIQASKLNDRDNFNKAVLLIADALIQLSRITDAEKELPDLHDKAKIDLLLMLAFQYRLRLEGTSSSNFQKASQYLDTAAALANKFNDCTTGIRISGIKGSILAQQGRFVESEQILLAAASKAGKNHCIPPQYLDLELTNLYNQKGDYDKALLFGIKAVREAENKSDSLCIGDANYALGFIFRNTGKFQDAADHYNKAMKCYILFPGIQTTLAESIEAIGQIMISKKEYKNALIFFQKSYPKYHLGTYQSKLIEAGDIGDCYLKLKNYKQAERYFLKEFHLAQSVQDLDEATYHRLAFFYVESGAYQKALPYLQEALKRRNEASVQSNGHLYYMFFLADSALGDYKSAMKYLGANKRCDDIIYQESKVAAMHDLQNKYEADKKSEEIKLLTKSEQLEHANLRNAETFRNISICGTIAFALVGAIYYKQYRRKLQMSSVIQKKNQQLQVLLQDKEWLLREVHHRVKNNLHTVICLLQIQAEFLKDDALKAIETSQHRIYAMSLIHQKLYLTDESETINLQIYLEDLIGYLKESLRSDQPICYRLDLKPLNVDISAAIPIGLIVNEAITNAIKHAFVGRKENNVISIKLDEAGEEVQLIIGDNGIGINLSNDPLKWGSLGLKMIRGLCQDLEAALEIKNIKGTQFDIRFSKSTKRNP</sequence>
<evidence type="ECO:0000256" key="8">
    <source>
        <dbReference type="PROSITE-ProRule" id="PRU00339"/>
    </source>
</evidence>
<dbReference type="GO" id="GO:0016301">
    <property type="term" value="F:kinase activity"/>
    <property type="evidence" value="ECO:0007669"/>
    <property type="project" value="UniProtKB-KW"/>
</dbReference>
<dbReference type="PANTHER" id="PTHR41523:SF8">
    <property type="entry name" value="ETHYLENE RESPONSE SENSOR PROTEIN"/>
    <property type="match status" value="1"/>
</dbReference>
<dbReference type="Pfam" id="PF13181">
    <property type="entry name" value="TPR_8"/>
    <property type="match status" value="1"/>
</dbReference>
<name>A0ABV6L498_9SPHI</name>
<evidence type="ECO:0000256" key="4">
    <source>
        <dbReference type="ARBA" id="ARBA00022679"/>
    </source>
</evidence>
<comment type="catalytic activity">
    <reaction evidence="1">
        <text>ATP + protein L-histidine = ADP + protein N-phospho-L-histidine.</text>
        <dbReference type="EC" id="2.7.13.3"/>
    </reaction>
</comment>
<keyword evidence="4" id="KW-0808">Transferase</keyword>
<evidence type="ECO:0000259" key="9">
    <source>
        <dbReference type="SMART" id="SM00387"/>
    </source>
</evidence>
<dbReference type="InterPro" id="IPR036890">
    <property type="entry name" value="HATPase_C_sf"/>
</dbReference>
<keyword evidence="7" id="KW-0067">ATP-binding</keyword>
<dbReference type="InterPro" id="IPR003594">
    <property type="entry name" value="HATPase_dom"/>
</dbReference>
<keyword evidence="11" id="KW-1185">Reference proteome</keyword>
<evidence type="ECO:0000256" key="1">
    <source>
        <dbReference type="ARBA" id="ARBA00000085"/>
    </source>
</evidence>
<feature type="domain" description="Histidine kinase/HSP90-like ATPase" evidence="9">
    <location>
        <begin position="602"/>
        <end position="700"/>
    </location>
</feature>
<keyword evidence="8" id="KW-0802">TPR repeat</keyword>
<protein>
    <recommendedName>
        <fullName evidence="2">histidine kinase</fullName>
        <ecNumber evidence="2">2.7.13.3</ecNumber>
    </recommendedName>
</protein>
<dbReference type="SMART" id="SM00387">
    <property type="entry name" value="HATPase_c"/>
    <property type="match status" value="1"/>
</dbReference>
<evidence type="ECO:0000256" key="6">
    <source>
        <dbReference type="ARBA" id="ARBA00022777"/>
    </source>
</evidence>
<evidence type="ECO:0000313" key="10">
    <source>
        <dbReference type="EMBL" id="MFC0514262.1"/>
    </source>
</evidence>
<keyword evidence="5" id="KW-0547">Nucleotide-binding</keyword>
<reference evidence="10 11" key="1">
    <citation type="submission" date="2024-09" db="EMBL/GenBank/DDBJ databases">
        <authorList>
            <person name="Sun Q."/>
            <person name="Mori K."/>
        </authorList>
    </citation>
    <scope>NUCLEOTIDE SEQUENCE [LARGE SCALE GENOMIC DNA]</scope>
    <source>
        <strain evidence="10 11">NCAIM B.02415</strain>
    </source>
</reference>
<dbReference type="Proteomes" id="UP001589828">
    <property type="component" value="Unassembled WGS sequence"/>
</dbReference>
<dbReference type="Gene3D" id="3.30.450.20">
    <property type="entry name" value="PAS domain"/>
    <property type="match status" value="1"/>
</dbReference>
<gene>
    <name evidence="10" type="ORF">ACFFGT_08630</name>
</gene>
<dbReference type="SMART" id="SM00028">
    <property type="entry name" value="TPR"/>
    <property type="match status" value="5"/>
</dbReference>
<dbReference type="Gene3D" id="3.30.565.10">
    <property type="entry name" value="Histidine kinase-like ATPase, C-terminal domain"/>
    <property type="match status" value="1"/>
</dbReference>
<dbReference type="InterPro" id="IPR011990">
    <property type="entry name" value="TPR-like_helical_dom_sf"/>
</dbReference>
<dbReference type="PANTHER" id="PTHR41523">
    <property type="entry name" value="TWO-COMPONENT SYSTEM SENSOR PROTEIN"/>
    <property type="match status" value="1"/>
</dbReference>
<accession>A0ABV6L498</accession>
<dbReference type="Pfam" id="PF13374">
    <property type="entry name" value="TPR_10"/>
    <property type="match status" value="1"/>
</dbReference>
<dbReference type="InterPro" id="IPR019734">
    <property type="entry name" value="TPR_rpt"/>
</dbReference>
<dbReference type="SUPFAM" id="SSF48452">
    <property type="entry name" value="TPR-like"/>
    <property type="match status" value="1"/>
</dbReference>
<feature type="repeat" description="TPR" evidence="8">
    <location>
        <begin position="339"/>
        <end position="372"/>
    </location>
</feature>
<dbReference type="Pfam" id="PF13581">
    <property type="entry name" value="HATPase_c_2"/>
    <property type="match status" value="1"/>
</dbReference>
<dbReference type="SUPFAM" id="SSF55874">
    <property type="entry name" value="ATPase domain of HSP90 chaperone/DNA topoisomerase II/histidine kinase"/>
    <property type="match status" value="1"/>
</dbReference>